<evidence type="ECO:0000256" key="5">
    <source>
        <dbReference type="ARBA" id="ARBA00022989"/>
    </source>
</evidence>
<evidence type="ECO:0000256" key="2">
    <source>
        <dbReference type="ARBA" id="ARBA00010535"/>
    </source>
</evidence>
<name>A0A1X9JNF6_9BIVA</name>
<dbReference type="PANTHER" id="PTHR11432">
    <property type="entry name" value="NADH DEHYDROGENASE SUBUNIT 1"/>
    <property type="match status" value="1"/>
</dbReference>
<sequence length="300" mass="33240">MTQSTLQTLLVTLCAMISMAFLTLLERKVLSYTQIRKGPNKVGLTGMPQPFADALKLLSKMQTTPTSSNSLPFLVIPPLALTSALLMWYLYPTLKSTNHMPFSMILFISISATNVYVTILAGWTSNSKYALLGAMRATAQTISYEIPMVLILLFLMQTASSTDIYKVSESSLMTVPPMVLMAQMPLMWLVVILAETNRAPFDFAEGESELVSGFNVEFSSTSFALLFMAEYLNILFLSQLTSLIFTGLNCLSLPLVIFFLLSRATFPRHRYDLLMALAWKAFLPLTLTTLMASATLLTAL</sequence>
<keyword evidence="8" id="KW-0830">Ubiquinone</keyword>
<dbReference type="PANTHER" id="PTHR11432:SF3">
    <property type="entry name" value="NADH-UBIQUINONE OXIDOREDUCTASE CHAIN 1"/>
    <property type="match status" value="1"/>
</dbReference>
<dbReference type="EC" id="7.1.1.2" evidence="8"/>
<dbReference type="GO" id="GO:0003954">
    <property type="term" value="F:NADH dehydrogenase activity"/>
    <property type="evidence" value="ECO:0007669"/>
    <property type="project" value="TreeGrafter"/>
</dbReference>
<accession>A0A1X9JNF6</accession>
<dbReference type="AlphaFoldDB" id="A0A1X9JNF6"/>
<geneLocation type="mitochondrion" evidence="10"/>
<dbReference type="Pfam" id="PF00146">
    <property type="entry name" value="NADHdh"/>
    <property type="match status" value="1"/>
</dbReference>
<feature type="transmembrane region" description="Helical" evidence="9">
    <location>
        <begin position="142"/>
        <end position="160"/>
    </location>
</feature>
<keyword evidence="7" id="KW-0520">NAD</keyword>
<evidence type="ECO:0000256" key="9">
    <source>
        <dbReference type="SAM" id="Phobius"/>
    </source>
</evidence>
<feature type="transmembrane region" description="Helical" evidence="9">
    <location>
        <begin position="240"/>
        <end position="261"/>
    </location>
</feature>
<dbReference type="GO" id="GO:0009060">
    <property type="term" value="P:aerobic respiration"/>
    <property type="evidence" value="ECO:0007669"/>
    <property type="project" value="TreeGrafter"/>
</dbReference>
<dbReference type="InterPro" id="IPR018086">
    <property type="entry name" value="NADH_UbQ_OxRdtase_su1_CS"/>
</dbReference>
<feature type="transmembrane region" description="Helical" evidence="9">
    <location>
        <begin position="214"/>
        <end position="234"/>
    </location>
</feature>
<evidence type="ECO:0000313" key="10">
    <source>
        <dbReference type="EMBL" id="AQT38545.1"/>
    </source>
</evidence>
<evidence type="ECO:0000256" key="1">
    <source>
        <dbReference type="ARBA" id="ARBA00004141"/>
    </source>
</evidence>
<evidence type="ECO:0000256" key="3">
    <source>
        <dbReference type="ARBA" id="ARBA00021009"/>
    </source>
</evidence>
<evidence type="ECO:0000256" key="4">
    <source>
        <dbReference type="ARBA" id="ARBA00022692"/>
    </source>
</evidence>
<dbReference type="GO" id="GO:0005743">
    <property type="term" value="C:mitochondrial inner membrane"/>
    <property type="evidence" value="ECO:0007669"/>
    <property type="project" value="UniProtKB-SubCell"/>
</dbReference>
<keyword evidence="8 10" id="KW-0496">Mitochondrion</keyword>
<feature type="transmembrane region" description="Helical" evidence="9">
    <location>
        <begin position="102"/>
        <end position="121"/>
    </location>
</feature>
<evidence type="ECO:0000256" key="6">
    <source>
        <dbReference type="ARBA" id="ARBA00023136"/>
    </source>
</evidence>
<dbReference type="PROSITE" id="PS00668">
    <property type="entry name" value="COMPLEX1_ND1_2"/>
    <property type="match status" value="1"/>
</dbReference>
<keyword evidence="4 7" id="KW-0812">Transmembrane</keyword>
<feature type="transmembrane region" description="Helical" evidence="9">
    <location>
        <begin position="70"/>
        <end position="90"/>
    </location>
</feature>
<keyword evidence="5 9" id="KW-1133">Transmembrane helix</keyword>
<feature type="transmembrane region" description="Helical" evidence="9">
    <location>
        <begin position="6"/>
        <end position="25"/>
    </location>
</feature>
<dbReference type="InterPro" id="IPR001694">
    <property type="entry name" value="NADH_UbQ_OxRdtase_su1/FPO"/>
</dbReference>
<evidence type="ECO:0000256" key="7">
    <source>
        <dbReference type="RuleBase" id="RU000471"/>
    </source>
</evidence>
<dbReference type="EMBL" id="KU873122">
    <property type="protein sequence ID" value="AQT38545.1"/>
    <property type="molecule type" value="Genomic_DNA"/>
</dbReference>
<comment type="subcellular location">
    <subcellularLocation>
        <location evidence="1">Membrane</location>
        <topology evidence="1">Multi-pass membrane protein</topology>
    </subcellularLocation>
    <subcellularLocation>
        <location evidence="7">Mitochondrion inner membrane</location>
        <topology evidence="7">Multi-pass membrane protein</topology>
    </subcellularLocation>
</comment>
<comment type="similarity">
    <text evidence="2 7">Belongs to the complex I subunit 1 family.</text>
</comment>
<reference evidence="10" key="1">
    <citation type="journal article" date="2017" name="Sci. Rep.">
        <title>Evolution of sex-dependent mtDNA transmission in freshwater mussels (Bivalvia: Unionida).</title>
        <authorList>
            <person name="Guerra D."/>
            <person name="Plazzi F."/>
            <person name="Stewart D.T."/>
            <person name="Bogan A.E."/>
            <person name="Hoeh W.R."/>
            <person name="Breton S."/>
        </authorList>
    </citation>
    <scope>NUCLEOTIDE SEQUENCE</scope>
    <source>
        <strain evidence="10">M9</strain>
        <tissue evidence="10">Gonad</tissue>
    </source>
</reference>
<feature type="transmembrane region" description="Helical" evidence="9">
    <location>
        <begin position="172"/>
        <end position="194"/>
    </location>
</feature>
<evidence type="ECO:0000256" key="8">
    <source>
        <dbReference type="RuleBase" id="RU000473"/>
    </source>
</evidence>
<organism evidence="10">
    <name type="scientific">Echyridella menziesii</name>
    <dbReference type="NCBI Taxonomy" id="981778"/>
    <lineage>
        <taxon>Eukaryota</taxon>
        <taxon>Metazoa</taxon>
        <taxon>Spiralia</taxon>
        <taxon>Lophotrochozoa</taxon>
        <taxon>Mollusca</taxon>
        <taxon>Bivalvia</taxon>
        <taxon>Autobranchia</taxon>
        <taxon>Heteroconchia</taxon>
        <taxon>Palaeoheterodonta</taxon>
        <taxon>Unionida</taxon>
        <taxon>Unionoidea</taxon>
        <taxon>Hyriidae</taxon>
        <taxon>Echyridella</taxon>
    </lineage>
</organism>
<keyword evidence="6 9" id="KW-0472">Membrane</keyword>
<feature type="transmembrane region" description="Helical" evidence="9">
    <location>
        <begin position="273"/>
        <end position="297"/>
    </location>
</feature>
<comment type="catalytic activity">
    <reaction evidence="8">
        <text>a ubiquinone + NADH + 5 H(+)(in) = a ubiquinol + NAD(+) + 4 H(+)(out)</text>
        <dbReference type="Rhea" id="RHEA:29091"/>
        <dbReference type="Rhea" id="RHEA-COMP:9565"/>
        <dbReference type="Rhea" id="RHEA-COMP:9566"/>
        <dbReference type="ChEBI" id="CHEBI:15378"/>
        <dbReference type="ChEBI" id="CHEBI:16389"/>
        <dbReference type="ChEBI" id="CHEBI:17976"/>
        <dbReference type="ChEBI" id="CHEBI:57540"/>
        <dbReference type="ChEBI" id="CHEBI:57945"/>
        <dbReference type="EC" id="7.1.1.2"/>
    </reaction>
</comment>
<proteinExistence type="inferred from homology"/>
<protein>
    <recommendedName>
        <fullName evidence="3 8">NADH-ubiquinone oxidoreductase chain 1</fullName>
        <ecNumber evidence="8">7.1.1.2</ecNumber>
    </recommendedName>
</protein>
<gene>
    <name evidence="10" type="primary">nad1</name>
</gene>
<dbReference type="GO" id="GO:0008137">
    <property type="term" value="F:NADH dehydrogenase (ubiquinone) activity"/>
    <property type="evidence" value="ECO:0007669"/>
    <property type="project" value="UniProtKB-EC"/>
</dbReference>